<dbReference type="SUPFAM" id="SSF53300">
    <property type="entry name" value="vWA-like"/>
    <property type="match status" value="1"/>
</dbReference>
<dbReference type="InterPro" id="IPR050525">
    <property type="entry name" value="ECM_Assembly_Org"/>
</dbReference>
<dbReference type="InterPro" id="IPR036465">
    <property type="entry name" value="vWFA_dom_sf"/>
</dbReference>
<evidence type="ECO:0000313" key="1">
    <source>
        <dbReference type="EMBL" id="CAH1781226.1"/>
    </source>
</evidence>
<proteinExistence type="predicted"/>
<dbReference type="PANTHER" id="PTHR24020">
    <property type="entry name" value="COLLAGEN ALPHA"/>
    <property type="match status" value="1"/>
</dbReference>
<feature type="non-terminal residue" evidence="1">
    <location>
        <position position="170"/>
    </location>
</feature>
<dbReference type="Pfam" id="PF00092">
    <property type="entry name" value="VWA"/>
    <property type="match status" value="1"/>
</dbReference>
<dbReference type="Proteomes" id="UP000749559">
    <property type="component" value="Unassembled WGS sequence"/>
</dbReference>
<name>A0A8J1Y0W0_OWEFU</name>
<reference evidence="1" key="1">
    <citation type="submission" date="2022-03" db="EMBL/GenBank/DDBJ databases">
        <authorList>
            <person name="Martin C."/>
        </authorList>
    </citation>
    <scope>NUCLEOTIDE SEQUENCE</scope>
</reference>
<dbReference type="PANTHER" id="PTHR24020:SF87">
    <property type="entry name" value="COLLAGEN ALPHA-1(VI) CHAIN-LIKE"/>
    <property type="match status" value="1"/>
</dbReference>
<dbReference type="AlphaFoldDB" id="A0A8J1Y0W0"/>
<organism evidence="1 2">
    <name type="scientific">Owenia fusiformis</name>
    <name type="common">Polychaete worm</name>
    <dbReference type="NCBI Taxonomy" id="6347"/>
    <lineage>
        <taxon>Eukaryota</taxon>
        <taxon>Metazoa</taxon>
        <taxon>Spiralia</taxon>
        <taxon>Lophotrochozoa</taxon>
        <taxon>Annelida</taxon>
        <taxon>Polychaeta</taxon>
        <taxon>Sedentaria</taxon>
        <taxon>Canalipalpata</taxon>
        <taxon>Sabellida</taxon>
        <taxon>Oweniida</taxon>
        <taxon>Oweniidae</taxon>
        <taxon>Owenia</taxon>
    </lineage>
</organism>
<gene>
    <name evidence="1" type="ORF">OFUS_LOCUS7829</name>
</gene>
<keyword evidence="2" id="KW-1185">Reference proteome</keyword>
<dbReference type="PROSITE" id="PS50234">
    <property type="entry name" value="VWFA"/>
    <property type="match status" value="1"/>
</dbReference>
<feature type="non-terminal residue" evidence="1">
    <location>
        <position position="1"/>
    </location>
</feature>
<comment type="caution">
    <text evidence="1">The sequence shown here is derived from an EMBL/GenBank/DDBJ whole genome shotgun (WGS) entry which is preliminary data.</text>
</comment>
<accession>A0A8J1Y0W0</accession>
<dbReference type="InterPro" id="IPR002035">
    <property type="entry name" value="VWF_A"/>
</dbReference>
<evidence type="ECO:0000313" key="2">
    <source>
        <dbReference type="Proteomes" id="UP000749559"/>
    </source>
</evidence>
<dbReference type="EMBL" id="CAIIXF020000004">
    <property type="protein sequence ID" value="CAH1781226.1"/>
    <property type="molecule type" value="Genomic_DNA"/>
</dbReference>
<sequence length="170" mass="20006">GSPTLDGLSRPVQSLNEREVTRNFELQWYPRFDDLHDPLKKSCTNVFWVIDQSCSVYDQMDRVKQLLLNVTEKVIIGRDSVLMTLVKYDRNPYFEFYARDTTNNEVTKKLISNTQIGQNETCETRTGRALFDVRKRFFESRLSRLEYGIRKLPESTDVVIIFTDGRTFPY</sequence>
<protein>
    <submittedName>
        <fullName evidence="1">Uncharacterized protein</fullName>
    </submittedName>
</protein>
<dbReference type="Gene3D" id="3.40.50.410">
    <property type="entry name" value="von Willebrand factor, type A domain"/>
    <property type="match status" value="1"/>
</dbReference>